<protein>
    <submittedName>
        <fullName evidence="1">Uncharacterized protein</fullName>
    </submittedName>
</protein>
<gene>
    <name evidence="1" type="ORF">GCM10007874_68940</name>
</gene>
<name>A0ABQ6CVL8_9HYPH</name>
<sequence>MFNLDAKFAEEVRRGGVSRLNEATAKPWQSTPVWVEGNDIPRWQSDFVDSLGCIEDEKIRALFERLAAGTTGYYQVQKTNSITLIAPRDGIAMVGGYE</sequence>
<dbReference type="Proteomes" id="UP001156882">
    <property type="component" value="Unassembled WGS sequence"/>
</dbReference>
<keyword evidence="2" id="KW-1185">Reference proteome</keyword>
<proteinExistence type="predicted"/>
<reference evidence="2" key="1">
    <citation type="journal article" date="2019" name="Int. J. Syst. Evol. Microbiol.">
        <title>The Global Catalogue of Microorganisms (GCM) 10K type strain sequencing project: providing services to taxonomists for standard genome sequencing and annotation.</title>
        <authorList>
            <consortium name="The Broad Institute Genomics Platform"/>
            <consortium name="The Broad Institute Genome Sequencing Center for Infectious Disease"/>
            <person name="Wu L."/>
            <person name="Ma J."/>
        </authorList>
    </citation>
    <scope>NUCLEOTIDE SEQUENCE [LARGE SCALE GENOMIC DNA]</scope>
    <source>
        <strain evidence="2">NBRC 101365</strain>
    </source>
</reference>
<dbReference type="EMBL" id="BSPC01000088">
    <property type="protein sequence ID" value="GLS23873.1"/>
    <property type="molecule type" value="Genomic_DNA"/>
</dbReference>
<evidence type="ECO:0000313" key="2">
    <source>
        <dbReference type="Proteomes" id="UP001156882"/>
    </source>
</evidence>
<organism evidence="1 2">
    <name type="scientific">Labrys miyagiensis</name>
    <dbReference type="NCBI Taxonomy" id="346912"/>
    <lineage>
        <taxon>Bacteria</taxon>
        <taxon>Pseudomonadati</taxon>
        <taxon>Pseudomonadota</taxon>
        <taxon>Alphaproteobacteria</taxon>
        <taxon>Hyphomicrobiales</taxon>
        <taxon>Xanthobacteraceae</taxon>
        <taxon>Labrys</taxon>
    </lineage>
</organism>
<accession>A0ABQ6CVL8</accession>
<evidence type="ECO:0000313" key="1">
    <source>
        <dbReference type="EMBL" id="GLS23873.1"/>
    </source>
</evidence>
<comment type="caution">
    <text evidence="1">The sequence shown here is derived from an EMBL/GenBank/DDBJ whole genome shotgun (WGS) entry which is preliminary data.</text>
</comment>